<gene>
    <name evidence="4" type="ORF">SAMN06265367_106223</name>
</gene>
<keyword evidence="1" id="KW-0808">Transferase</keyword>
<comment type="caution">
    <text evidence="4">The sequence shown here is derived from an EMBL/GenBank/DDBJ whole genome shotgun (WGS) entry which is preliminary data.</text>
</comment>
<dbReference type="PANTHER" id="PTHR43800:SF1">
    <property type="entry name" value="PEPTIDYL-LYSINE N-ACETYLTRANSFERASE YJAB"/>
    <property type="match status" value="1"/>
</dbReference>
<evidence type="ECO:0000256" key="2">
    <source>
        <dbReference type="ARBA" id="ARBA00023315"/>
    </source>
</evidence>
<evidence type="ECO:0000313" key="4">
    <source>
        <dbReference type="EMBL" id="SMP29910.1"/>
    </source>
</evidence>
<name>A0ABY1PA01_9BACT</name>
<dbReference type="CDD" id="cd04301">
    <property type="entry name" value="NAT_SF"/>
    <property type="match status" value="1"/>
</dbReference>
<organism evidence="4 5">
    <name type="scientific">Algoriphagus winogradskyi</name>
    <dbReference type="NCBI Taxonomy" id="237017"/>
    <lineage>
        <taxon>Bacteria</taxon>
        <taxon>Pseudomonadati</taxon>
        <taxon>Bacteroidota</taxon>
        <taxon>Cytophagia</taxon>
        <taxon>Cytophagales</taxon>
        <taxon>Cyclobacteriaceae</taxon>
        <taxon>Algoriphagus</taxon>
    </lineage>
</organism>
<dbReference type="SUPFAM" id="SSF55729">
    <property type="entry name" value="Acyl-CoA N-acyltransferases (Nat)"/>
    <property type="match status" value="1"/>
</dbReference>
<dbReference type="RefSeq" id="WP_283413958.1">
    <property type="nucleotide sequence ID" value="NZ_FXUA01000006.1"/>
</dbReference>
<reference evidence="4 5" key="1">
    <citation type="submission" date="2017-05" db="EMBL/GenBank/DDBJ databases">
        <authorList>
            <person name="Varghese N."/>
            <person name="Submissions S."/>
        </authorList>
    </citation>
    <scope>NUCLEOTIDE SEQUENCE [LARGE SCALE GENOMIC DNA]</scope>
    <source>
        <strain evidence="4 5">DSM 15360</strain>
    </source>
</reference>
<proteinExistence type="predicted"/>
<sequence length="149" mass="16554">MTYPISKIAPSEYPQVVELWEASVRATHEFLPEEDIQFFKPLILNEYLKAVELNCVRDDSGKILGFSGVAEGNLEMLFVHPVFAGKGIGKALLTYALENLGVSKVDVNEQNPKATAFYLKNGFEIIGRSELDGTGKPYPILHLEISKKP</sequence>
<protein>
    <submittedName>
        <fullName evidence="4">Acetyltransferase</fullName>
    </submittedName>
</protein>
<dbReference type="Proteomes" id="UP001157915">
    <property type="component" value="Unassembled WGS sequence"/>
</dbReference>
<dbReference type="PROSITE" id="PS51186">
    <property type="entry name" value="GNAT"/>
    <property type="match status" value="1"/>
</dbReference>
<keyword evidence="5" id="KW-1185">Reference proteome</keyword>
<dbReference type="Gene3D" id="3.40.630.30">
    <property type="match status" value="1"/>
</dbReference>
<feature type="domain" description="N-acetyltransferase" evidence="3">
    <location>
        <begin position="3"/>
        <end position="149"/>
    </location>
</feature>
<evidence type="ECO:0000259" key="3">
    <source>
        <dbReference type="PROSITE" id="PS51186"/>
    </source>
</evidence>
<accession>A0ABY1PA01</accession>
<dbReference type="PANTHER" id="PTHR43800">
    <property type="entry name" value="PEPTIDYL-LYSINE N-ACETYLTRANSFERASE YJAB"/>
    <property type="match status" value="1"/>
</dbReference>
<dbReference type="InterPro" id="IPR000182">
    <property type="entry name" value="GNAT_dom"/>
</dbReference>
<evidence type="ECO:0000256" key="1">
    <source>
        <dbReference type="ARBA" id="ARBA00022679"/>
    </source>
</evidence>
<dbReference type="Pfam" id="PF13508">
    <property type="entry name" value="Acetyltransf_7"/>
    <property type="match status" value="1"/>
</dbReference>
<dbReference type="InterPro" id="IPR016181">
    <property type="entry name" value="Acyl_CoA_acyltransferase"/>
</dbReference>
<dbReference type="EMBL" id="FXUA01000006">
    <property type="protein sequence ID" value="SMP29910.1"/>
    <property type="molecule type" value="Genomic_DNA"/>
</dbReference>
<keyword evidence="2" id="KW-0012">Acyltransferase</keyword>
<evidence type="ECO:0000313" key="5">
    <source>
        <dbReference type="Proteomes" id="UP001157915"/>
    </source>
</evidence>